<dbReference type="InterPro" id="IPR001932">
    <property type="entry name" value="PPM-type_phosphatase-like_dom"/>
</dbReference>
<feature type="compositionally biased region" description="Basic and acidic residues" evidence="1">
    <location>
        <begin position="1209"/>
        <end position="1235"/>
    </location>
</feature>
<evidence type="ECO:0000259" key="2">
    <source>
        <dbReference type="PROSITE" id="PS51746"/>
    </source>
</evidence>
<feature type="region of interest" description="Disordered" evidence="1">
    <location>
        <begin position="1093"/>
        <end position="1115"/>
    </location>
</feature>
<gene>
    <name evidence="3" type="ORF">BO71DRAFT_341965</name>
</gene>
<feature type="region of interest" description="Disordered" evidence="1">
    <location>
        <begin position="1164"/>
        <end position="1277"/>
    </location>
</feature>
<feature type="compositionally biased region" description="Basic residues" evidence="1">
    <location>
        <begin position="1246"/>
        <end position="1257"/>
    </location>
</feature>
<dbReference type="Gene3D" id="3.60.40.10">
    <property type="entry name" value="PPM-type phosphatase domain"/>
    <property type="match status" value="1"/>
</dbReference>
<dbReference type="STRING" id="1448320.A0A319DQS0"/>
<dbReference type="VEuPathDB" id="FungiDB:BO71DRAFT_341965"/>
<evidence type="ECO:0000313" key="4">
    <source>
        <dbReference type="Proteomes" id="UP000247810"/>
    </source>
</evidence>
<dbReference type="PROSITE" id="PS51746">
    <property type="entry name" value="PPM_2"/>
    <property type="match status" value="1"/>
</dbReference>
<dbReference type="Pfam" id="PF04900">
    <property type="entry name" value="Fcf1"/>
    <property type="match status" value="2"/>
</dbReference>
<evidence type="ECO:0000313" key="3">
    <source>
        <dbReference type="EMBL" id="PYH99976.1"/>
    </source>
</evidence>
<dbReference type="InterPro" id="IPR057776">
    <property type="entry name" value="UTP23_sensor"/>
</dbReference>
<dbReference type="Proteomes" id="UP000247810">
    <property type="component" value="Unassembled WGS sequence"/>
</dbReference>
<name>A0A319DQS0_9EURO</name>
<protein>
    <recommendedName>
        <fullName evidence="2">PPM-type phosphatase domain-containing protein</fullName>
    </recommendedName>
</protein>
<dbReference type="OrthoDB" id="25675at2759"/>
<dbReference type="SMART" id="SM00332">
    <property type="entry name" value="PP2Cc"/>
    <property type="match status" value="1"/>
</dbReference>
<dbReference type="FunFam" id="3.40.50.1010:FF:000062">
    <property type="entry name" value="rRNA processing protein, putative"/>
    <property type="match status" value="1"/>
</dbReference>
<accession>A0A319DQS0</accession>
<dbReference type="GO" id="GO:0004722">
    <property type="term" value="F:protein serine/threonine phosphatase activity"/>
    <property type="evidence" value="ECO:0007669"/>
    <property type="project" value="TreeGrafter"/>
</dbReference>
<dbReference type="InterPro" id="IPR036457">
    <property type="entry name" value="PPM-type-like_dom_sf"/>
</dbReference>
<dbReference type="Gene3D" id="3.40.50.1010">
    <property type="entry name" value="5'-nuclease"/>
    <property type="match status" value="1"/>
</dbReference>
<keyword evidence="4" id="KW-1185">Reference proteome</keyword>
<dbReference type="FunFam" id="3.60.40.10:FF:000118">
    <property type="entry name" value="Phosphatase 2C-like domain-containing protein"/>
    <property type="match status" value="1"/>
</dbReference>
<dbReference type="AlphaFoldDB" id="A0A319DQS0"/>
<reference evidence="3 4" key="1">
    <citation type="submission" date="2018-02" db="EMBL/GenBank/DDBJ databases">
        <title>The genomes of Aspergillus section Nigri reveals drivers in fungal speciation.</title>
        <authorList>
            <consortium name="DOE Joint Genome Institute"/>
            <person name="Vesth T.C."/>
            <person name="Nybo J."/>
            <person name="Theobald S."/>
            <person name="Brandl J."/>
            <person name="Frisvad J.C."/>
            <person name="Nielsen K.F."/>
            <person name="Lyhne E.K."/>
            <person name="Kogle M.E."/>
            <person name="Kuo A."/>
            <person name="Riley R."/>
            <person name="Clum A."/>
            <person name="Nolan M."/>
            <person name="Lipzen A."/>
            <person name="Salamov A."/>
            <person name="Henrissat B."/>
            <person name="Wiebenga A."/>
            <person name="De vries R.P."/>
            <person name="Grigoriev I.V."/>
            <person name="Mortensen U.H."/>
            <person name="Andersen M.R."/>
            <person name="Baker S.E."/>
        </authorList>
    </citation>
    <scope>NUCLEOTIDE SEQUENCE [LARGE SCALE GENOMIC DNA]</scope>
    <source>
        <strain evidence="3 4">CBS 707.79</strain>
    </source>
</reference>
<proteinExistence type="predicted"/>
<organism evidence="3 4">
    <name type="scientific">Aspergillus ellipticus CBS 707.79</name>
    <dbReference type="NCBI Taxonomy" id="1448320"/>
    <lineage>
        <taxon>Eukaryota</taxon>
        <taxon>Fungi</taxon>
        <taxon>Dikarya</taxon>
        <taxon>Ascomycota</taxon>
        <taxon>Pezizomycotina</taxon>
        <taxon>Eurotiomycetes</taxon>
        <taxon>Eurotiomycetidae</taxon>
        <taxon>Eurotiales</taxon>
        <taxon>Aspergillaceae</taxon>
        <taxon>Aspergillus</taxon>
        <taxon>Aspergillus subgen. Circumdati</taxon>
    </lineage>
</organism>
<dbReference type="EMBL" id="KZ825798">
    <property type="protein sequence ID" value="PYH99976.1"/>
    <property type="molecule type" value="Genomic_DNA"/>
</dbReference>
<dbReference type="PANTHER" id="PTHR12320:SF24">
    <property type="entry name" value="PROTEIN PHOSPHATASE"/>
    <property type="match status" value="1"/>
</dbReference>
<dbReference type="PANTHER" id="PTHR12320">
    <property type="entry name" value="PROTEIN PHOSPHATASE 2C"/>
    <property type="match status" value="1"/>
</dbReference>
<feature type="domain" description="PPM-type phosphatase" evidence="2">
    <location>
        <begin position="653"/>
        <end position="930"/>
    </location>
</feature>
<dbReference type="SUPFAM" id="SSF81606">
    <property type="entry name" value="PP2C-like"/>
    <property type="match status" value="1"/>
</dbReference>
<evidence type="ECO:0000256" key="1">
    <source>
        <dbReference type="SAM" id="MobiDB-lite"/>
    </source>
</evidence>
<sequence length="1277" mass="143353">MTPSHRSASQLWAVARRRLFTRRGSYGDHEYHHQTYDPDIPSPLSEHADGFYMYSQEILEKDGEAYRALAEDMGIRSSDSTGVSYISAPMVPVGRPSIPYTIGAPDWNLFTGFVHDLDRAGDINITDWRNSVLSIYVRVYTIAKVMIMTFLYYGVEIDDIPDGILAYVRRAEQLVTSEKIADLVENVEDMYHALYARLIMELANVELCSCFSFGVPRVSSYNNFILPEPRHLLNIFLVCKEILDNPTICGAPNTNLIRHYQENFIRRSVDKLIGVGFHLDDLIGYRRHALGIVKDHDSSFRQKWDGPGLMYQMPPPEILTVQSEKYMAFTPRDPVVNMVPEQNLPLVEWHHVDPRFWAHEKVLDHREAARAHLEGITLGQLRQTDSDRRQLMDYMRERKCTCGFTCSCGIICTQEPERPCPCAEWRLTIMLAQCRSGPGCLSFRDRCTVLSRAVLQGVASLRDDVDIFEIAVSMDKAQWLRRGRGSTARPARFAAEQDFLAQAKIQLCQSVSASACRHSTFGKLLAGMVPKTLASSTGLLRRRLLPPSSAPPFKPLSSAVPVIRRSPLWSAHSGAPRTSVRRYRAVWPSYGITTPVPDPRPQFPLSRSPFCFQTGYALCAKRPSRPFPPPFLSPPSSSFSDPLTTHYLSQDKRLSVRGDLVRGLNNGDDAVLVAENYLAVNDGVGAWTTRPRGHAALWSRLLLHFWALEIERDTNGQTELDPIGYLQRAYEETIRATTSPGEWFGTTTSATALLHWKRNDAGNVRPLLYVTNLGDCKVFVIRPSEKKILFRTQEQWHWFDCPMQLGTNSVDTPRKDAVLSLVDVQEDDIVLAVSDGVLDNLWEHEILTTVLESLDKWNQGLFDNKELEWAPPDVLAKEQMVFIARELLRIALDIARDPFAESPYMEKAVEEGLAIQGGKLDDISVVVGSCKMRAPGPDVTFRRLFGDSIAKMRAKRSKKYRKLMHQYELTFGFREPYQVLVDSNFLRAVSSFKMELIPALERTVQGKVKPLLTKCSLAAIMASQPINPRTNNPYRPDHLPPPTVLPLRHCSHNADSTPIDEVACLLSLLSPSAEAKKNKEHYILATADPAVPAKDKAASEAAGRKRKRNEAEEKAEAALRKARELRRAARSIPGVPIVYVKRSVMVLEPMSNPSDAIREGVEQGKFRAGLNDDNRKRGNDAGAAAEKKKKDPKKVKGPNPLSMKKPKKREQATAERPKRRSEDEGDGERPEKDGGEVGEDGETAPKPKRRRRHHNRGAKTDGEGDGGGEAPADAMDA</sequence>
<feature type="compositionally biased region" description="Basic and acidic residues" evidence="1">
    <location>
        <begin position="1164"/>
        <end position="1189"/>
    </location>
</feature>
<dbReference type="Pfam" id="PF24779">
    <property type="entry name" value="UTP23_sensor"/>
    <property type="match status" value="1"/>
</dbReference>
<dbReference type="GO" id="GO:0032040">
    <property type="term" value="C:small-subunit processome"/>
    <property type="evidence" value="ECO:0007669"/>
    <property type="project" value="InterPro"/>
</dbReference>
<dbReference type="InterPro" id="IPR039123">
    <property type="entry name" value="PPTC7"/>
</dbReference>
<dbReference type="InterPro" id="IPR006984">
    <property type="entry name" value="Fcf1/UTP23"/>
</dbReference>